<dbReference type="Proteomes" id="UP001150062">
    <property type="component" value="Unassembled WGS sequence"/>
</dbReference>
<evidence type="ECO:0000256" key="1">
    <source>
        <dbReference type="SAM" id="Phobius"/>
    </source>
</evidence>
<keyword evidence="3" id="KW-1185">Reference proteome</keyword>
<feature type="transmembrane region" description="Helical" evidence="1">
    <location>
        <begin position="700"/>
        <end position="718"/>
    </location>
</feature>
<keyword evidence="1" id="KW-0472">Membrane</keyword>
<keyword evidence="1" id="KW-1133">Transmembrane helix</keyword>
<feature type="transmembrane region" description="Helical" evidence="1">
    <location>
        <begin position="568"/>
        <end position="590"/>
    </location>
</feature>
<evidence type="ECO:0000313" key="2">
    <source>
        <dbReference type="EMBL" id="KAJ6230214.1"/>
    </source>
</evidence>
<feature type="transmembrane region" description="Helical" evidence="1">
    <location>
        <begin position="474"/>
        <end position="490"/>
    </location>
</feature>
<feature type="transmembrane region" description="Helical" evidence="1">
    <location>
        <begin position="730"/>
        <end position="754"/>
    </location>
</feature>
<feature type="transmembrane region" description="Helical" evidence="1">
    <location>
        <begin position="435"/>
        <end position="454"/>
    </location>
</feature>
<keyword evidence="1" id="KW-0812">Transmembrane</keyword>
<reference evidence="2" key="1">
    <citation type="submission" date="2022-08" db="EMBL/GenBank/DDBJ databases">
        <title>Novel sulfate-reducing endosymbionts in the free-living metamonad Anaeramoeba.</title>
        <authorList>
            <person name="Jerlstrom-Hultqvist J."/>
            <person name="Cepicka I."/>
            <person name="Gallot-Lavallee L."/>
            <person name="Salas-Leiva D."/>
            <person name="Curtis B.A."/>
            <person name="Zahonova K."/>
            <person name="Pipaliya S."/>
            <person name="Dacks J."/>
            <person name="Roger A.J."/>
        </authorList>
    </citation>
    <scope>NUCLEOTIDE SEQUENCE</scope>
    <source>
        <strain evidence="2">Schooner1</strain>
    </source>
</reference>
<keyword evidence="2" id="KW-0675">Receptor</keyword>
<evidence type="ECO:0000313" key="3">
    <source>
        <dbReference type="Proteomes" id="UP001150062"/>
    </source>
</evidence>
<protein>
    <submittedName>
        <fullName evidence="2">G protein-coupled receptor-related</fullName>
    </submittedName>
</protein>
<gene>
    <name evidence="2" type="ORF">M0813_06852</name>
</gene>
<dbReference type="EMBL" id="JAOAOG010000313">
    <property type="protein sequence ID" value="KAJ6230214.1"/>
    <property type="molecule type" value="Genomic_DNA"/>
</dbReference>
<comment type="caution">
    <text evidence="2">The sequence shown here is derived from an EMBL/GenBank/DDBJ whole genome shotgun (WGS) entry which is preliminary data.</text>
</comment>
<feature type="transmembrane region" description="Helical" evidence="1">
    <location>
        <begin position="639"/>
        <end position="661"/>
    </location>
</feature>
<proteinExistence type="predicted"/>
<accession>A0ABQ8XCE4</accession>
<name>A0ABQ8XCE4_9EUKA</name>
<sequence length="1229" mass="138732">MTNQQNNLWSQMSQGVNNMNTQVQGGLNQGMNAFGGMGQQGMNMMGQGMNTMGTLGQQGMNTMGGLGQQGMNMMGQGMNTVKNTGQQGLNTMGQMGQQGMNTMGSLGQQGMNMMGQGMNTVKNTGQQGLNTMGNMGQQGMNTVGQVGKQGVNMVGQGMNTVKNTGQQGLNTIRQVGQQGMNTVGQVGKQGVNMVGQGMNTVKNTGQQGLNTIGQVGQQGMNTVGQVGQQGMNMVGQGMYTVKNTGQQGLNTIGQVGQQGMNTVGQVGQQGMNTVKNTGQQVLQGTQNLGQTVGTGIKTGGQQVLNSNVVQNAGNNIQSGINNVGTGAKVVGKGLSTGVGIVGTGIQTGIKNVSSSFDTTSLEISQFAHATFNDFSGFFQSENFQDAVKIDFSDVGDAYTMTKSNLIFLTLQLAGVAKWAFDFVKFDIFRDFFQIVALFLNSIATIIPKSFINFWGRIASAVAVSFKYIKTTPLLWFWLTFVFVWISLILLKRKSQSDPDKLRDGHEVRIWEDRSKTERFSAQIFLTILISLYLPISRNCLEIITCYGKENDYIEEFEKRGGCWGTTHLIHAFFAALTMIGVTFYVPWLAYKLIKKNKPIPIEFDDEGNEKVYTDKDYESDLDKDKCPYKFLYKGYERKWAFYKVIVMVIKLLLIIPAVLLLNQVASITVTMAILFIFAILSFVTAPFIKNADDHIDQSARITTLFTVVVAFVLAVMSSKQRDNSEDDLGFALSIAHWANIGIMVFLTLLTLGWFKKKWKNMTGRLDFSDDLDYDLKRERKFRIWHPFWEGLFHSDPKYENILQRLHVEKKIAAQFGVESYQEGLIPVSKEAMLERMFAQKYLEGVDVYWDGMDPNTLRVDSKTCFGKMWIDPFPFKAIIVYDDANPVVLEDEDILTMCRMNRDPEIVAKRDIRMQLRALNGQQVFFKHTETHTKSVGSGNNKKSARVEFTFNYGKLKIKANQKLTCSAGFKVSIHYKDGEGTYQGKTFRNETATIGHSTIGILDDFVLTDELKRLLQHDENARLIEENLPTVKEEYQSYRDGLLEQRLSQTEILSWGFWFFVYNNDCLQRDYLEDYLVNFEIDEHVSQIPEEHENGLNYIYGKLQFYDSHPACSYWYCFWDDLWSHNHWMKKFKGHEEFLSPRYPTCICYRPLNKEDLEDELKEHGLKKKIKKKIIKKLYEMIDFYSEEDRSEFISHQMITPGTDYVEFQEFTYEKLGGEVQTMGADIF</sequence>
<organism evidence="2 3">
    <name type="scientific">Anaeramoeba flamelloides</name>
    <dbReference type="NCBI Taxonomy" id="1746091"/>
    <lineage>
        <taxon>Eukaryota</taxon>
        <taxon>Metamonada</taxon>
        <taxon>Anaeramoebidae</taxon>
        <taxon>Anaeramoeba</taxon>
    </lineage>
</organism>
<feature type="transmembrane region" description="Helical" evidence="1">
    <location>
        <begin position="667"/>
        <end position="688"/>
    </location>
</feature>